<feature type="transmembrane region" description="Helical" evidence="5">
    <location>
        <begin position="92"/>
        <end position="111"/>
    </location>
</feature>
<accession>K2K1G2</accession>
<dbReference type="InterPro" id="IPR006977">
    <property type="entry name" value="Yip1_dom"/>
</dbReference>
<evidence type="ECO:0000256" key="4">
    <source>
        <dbReference type="ARBA" id="ARBA00023136"/>
    </source>
</evidence>
<comment type="subcellular location">
    <subcellularLocation>
        <location evidence="1">Membrane</location>
        <topology evidence="1">Multi-pass membrane protein</topology>
    </subcellularLocation>
</comment>
<feature type="transmembrane region" description="Helical" evidence="5">
    <location>
        <begin position="131"/>
        <end position="150"/>
    </location>
</feature>
<dbReference type="eggNOG" id="ENOG5030ECJ">
    <property type="taxonomic scope" value="Bacteria"/>
</dbReference>
<feature type="transmembrane region" description="Helical" evidence="5">
    <location>
        <begin position="30"/>
        <end position="51"/>
    </location>
</feature>
<evidence type="ECO:0000256" key="2">
    <source>
        <dbReference type="ARBA" id="ARBA00022692"/>
    </source>
</evidence>
<keyword evidence="8" id="KW-1185">Reference proteome</keyword>
<reference evidence="7 8" key="1">
    <citation type="journal article" date="2012" name="J. Bacteriol.">
        <title>Genome Sequence of Gallaecimonas xiamenensis Type Strain 3-C-1.</title>
        <authorList>
            <person name="Lai Q."/>
            <person name="Wang L."/>
            <person name="Wang W."/>
            <person name="Shao Z."/>
        </authorList>
    </citation>
    <scope>NUCLEOTIDE SEQUENCE [LARGE SCALE GENOMIC DNA]</scope>
    <source>
        <strain evidence="7 8">3-C-1</strain>
    </source>
</reference>
<dbReference type="AlphaFoldDB" id="K2K1G2"/>
<dbReference type="STRING" id="745411.B3C1_03535"/>
<dbReference type="Proteomes" id="UP000006755">
    <property type="component" value="Unassembled WGS sequence"/>
</dbReference>
<evidence type="ECO:0000256" key="1">
    <source>
        <dbReference type="ARBA" id="ARBA00004141"/>
    </source>
</evidence>
<organism evidence="7 8">
    <name type="scientific">Gallaecimonas xiamenensis 3-C-1</name>
    <dbReference type="NCBI Taxonomy" id="745411"/>
    <lineage>
        <taxon>Bacteria</taxon>
        <taxon>Pseudomonadati</taxon>
        <taxon>Pseudomonadota</taxon>
        <taxon>Gammaproteobacteria</taxon>
        <taxon>Enterobacterales</taxon>
        <taxon>Gallaecimonadaceae</taxon>
        <taxon>Gallaecimonas</taxon>
    </lineage>
</organism>
<proteinExistence type="predicted"/>
<evidence type="ECO:0000256" key="5">
    <source>
        <dbReference type="SAM" id="Phobius"/>
    </source>
</evidence>
<keyword evidence="2 5" id="KW-0812">Transmembrane</keyword>
<keyword evidence="3 5" id="KW-1133">Transmembrane helix</keyword>
<feature type="transmembrane region" description="Helical" evidence="5">
    <location>
        <begin position="208"/>
        <end position="231"/>
    </location>
</feature>
<evidence type="ECO:0000313" key="8">
    <source>
        <dbReference type="Proteomes" id="UP000006755"/>
    </source>
</evidence>
<dbReference type="EMBL" id="AMRI01000004">
    <property type="protein sequence ID" value="EKE76634.1"/>
    <property type="molecule type" value="Genomic_DNA"/>
</dbReference>
<feature type="domain" description="Yip1" evidence="6">
    <location>
        <begin position="12"/>
        <end position="228"/>
    </location>
</feature>
<sequence length="233" mass="25488">MQSSSVFGAVIDIFVAPSRALVGVDKNRGWSFLAFVLYALIPALFMAYYFLGNDFEVIKGQMLAAMGDVSPAEREQAAAFFTPMSMTVTTTLMITLVNLIVLTLHGLYLMFATKVDPNNTHGFPDWWALSLWAHLPEILASLLGFVVVMASSTVPDQSQLGLLTLNALLGLSQGDNWFNFASTLSLFTVWTTVLTALGIQLWTQIDKARAWTIALLFPAVVYGGWAVINLIKG</sequence>
<dbReference type="RefSeq" id="WP_008482961.1">
    <property type="nucleotide sequence ID" value="NZ_AMRI01000004.1"/>
</dbReference>
<gene>
    <name evidence="7" type="ORF">B3C1_03535</name>
</gene>
<dbReference type="GO" id="GO:0016020">
    <property type="term" value="C:membrane"/>
    <property type="evidence" value="ECO:0007669"/>
    <property type="project" value="UniProtKB-SubCell"/>
</dbReference>
<dbReference type="Pfam" id="PF04893">
    <property type="entry name" value="Yip1"/>
    <property type="match status" value="1"/>
</dbReference>
<name>K2K1G2_9GAMM</name>
<comment type="caution">
    <text evidence="7">The sequence shown here is derived from an EMBL/GenBank/DDBJ whole genome shotgun (WGS) entry which is preliminary data.</text>
</comment>
<evidence type="ECO:0000313" key="7">
    <source>
        <dbReference type="EMBL" id="EKE76634.1"/>
    </source>
</evidence>
<feature type="transmembrane region" description="Helical" evidence="5">
    <location>
        <begin position="177"/>
        <end position="202"/>
    </location>
</feature>
<evidence type="ECO:0000259" key="6">
    <source>
        <dbReference type="Pfam" id="PF04893"/>
    </source>
</evidence>
<evidence type="ECO:0000256" key="3">
    <source>
        <dbReference type="ARBA" id="ARBA00022989"/>
    </source>
</evidence>
<protein>
    <recommendedName>
        <fullName evidence="6">Yip1 domain-containing protein</fullName>
    </recommendedName>
</protein>
<keyword evidence="4 5" id="KW-0472">Membrane</keyword>